<dbReference type="Proteomes" id="UP000245683">
    <property type="component" value="Unassembled WGS sequence"/>
</dbReference>
<feature type="region of interest" description="Disordered" evidence="1">
    <location>
        <begin position="1"/>
        <end position="69"/>
    </location>
</feature>
<evidence type="ECO:0000256" key="1">
    <source>
        <dbReference type="SAM" id="MobiDB-lite"/>
    </source>
</evidence>
<feature type="compositionally biased region" description="Basic and acidic residues" evidence="1">
    <location>
        <begin position="1"/>
        <end position="30"/>
    </location>
</feature>
<keyword evidence="3" id="KW-1185">Reference proteome</keyword>
<dbReference type="EMBL" id="QGSV01000137">
    <property type="protein sequence ID" value="PWU49425.1"/>
    <property type="molecule type" value="Genomic_DNA"/>
</dbReference>
<name>A0A317K7U2_9ACTN</name>
<evidence type="ECO:0000313" key="3">
    <source>
        <dbReference type="Proteomes" id="UP000245683"/>
    </source>
</evidence>
<reference evidence="3" key="1">
    <citation type="submission" date="2018-05" db="EMBL/GenBank/DDBJ databases">
        <title>Micromonospora globispora sp. nov. and Micromonospora rugosa sp. nov., isolated from marine sediment.</title>
        <authorList>
            <person name="Carro L."/>
            <person name="Aysel V."/>
            <person name="Cetin D."/>
            <person name="Igual J.M."/>
            <person name="Klenk H.-P."/>
            <person name="Trujillo M.E."/>
            <person name="Sahin N."/>
        </authorList>
    </citation>
    <scope>NUCLEOTIDE SEQUENCE [LARGE SCALE GENOMIC DNA]</scope>
    <source>
        <strain evidence="3">S2904</strain>
    </source>
</reference>
<evidence type="ECO:0000313" key="2">
    <source>
        <dbReference type="EMBL" id="PWU49425.1"/>
    </source>
</evidence>
<proteinExistence type="predicted"/>
<comment type="caution">
    <text evidence="2">The sequence shown here is derived from an EMBL/GenBank/DDBJ whole genome shotgun (WGS) entry which is preliminary data.</text>
</comment>
<organism evidence="2 3">
    <name type="scientific">Micromonospora globispora</name>
    <dbReference type="NCBI Taxonomy" id="1450148"/>
    <lineage>
        <taxon>Bacteria</taxon>
        <taxon>Bacillati</taxon>
        <taxon>Actinomycetota</taxon>
        <taxon>Actinomycetes</taxon>
        <taxon>Micromonosporales</taxon>
        <taxon>Micromonosporaceae</taxon>
        <taxon>Micromonospora</taxon>
    </lineage>
</organism>
<dbReference type="AlphaFoldDB" id="A0A317K7U2"/>
<accession>A0A317K7U2</accession>
<protein>
    <submittedName>
        <fullName evidence="2">Uncharacterized protein</fullName>
    </submittedName>
</protein>
<gene>
    <name evidence="2" type="ORF">DLJ46_09490</name>
</gene>
<sequence length="69" mass="7492">MSQNREGRGRETGNRRAEAEDRTAESDRQPADALTDEDARTPDTAPTEEEPAWRAPKTSGSPMPGPPAD</sequence>